<dbReference type="Proteomes" id="UP000762676">
    <property type="component" value="Unassembled WGS sequence"/>
</dbReference>
<reference evidence="1 2" key="1">
    <citation type="journal article" date="2021" name="Elife">
        <title>Chloroplast acquisition without the gene transfer in kleptoplastic sea slugs, Plakobranchus ocellatus.</title>
        <authorList>
            <person name="Maeda T."/>
            <person name="Takahashi S."/>
            <person name="Yoshida T."/>
            <person name="Shimamura S."/>
            <person name="Takaki Y."/>
            <person name="Nagai Y."/>
            <person name="Toyoda A."/>
            <person name="Suzuki Y."/>
            <person name="Arimoto A."/>
            <person name="Ishii H."/>
            <person name="Satoh N."/>
            <person name="Nishiyama T."/>
            <person name="Hasebe M."/>
            <person name="Maruyama T."/>
            <person name="Minagawa J."/>
            <person name="Obokata J."/>
            <person name="Shigenobu S."/>
        </authorList>
    </citation>
    <scope>NUCLEOTIDE SEQUENCE [LARGE SCALE GENOMIC DNA]</scope>
</reference>
<keyword evidence="2" id="KW-1185">Reference proteome</keyword>
<accession>A0AAV4GQK5</accession>
<name>A0AAV4GQK5_9GAST</name>
<dbReference type="EMBL" id="BMAT01001486">
    <property type="protein sequence ID" value="GFR86856.1"/>
    <property type="molecule type" value="Genomic_DNA"/>
</dbReference>
<organism evidence="1 2">
    <name type="scientific">Elysia marginata</name>
    <dbReference type="NCBI Taxonomy" id="1093978"/>
    <lineage>
        <taxon>Eukaryota</taxon>
        <taxon>Metazoa</taxon>
        <taxon>Spiralia</taxon>
        <taxon>Lophotrochozoa</taxon>
        <taxon>Mollusca</taxon>
        <taxon>Gastropoda</taxon>
        <taxon>Heterobranchia</taxon>
        <taxon>Euthyneura</taxon>
        <taxon>Panpulmonata</taxon>
        <taxon>Sacoglossa</taxon>
        <taxon>Placobranchoidea</taxon>
        <taxon>Plakobranchidae</taxon>
        <taxon>Elysia</taxon>
    </lineage>
</organism>
<comment type="caution">
    <text evidence="1">The sequence shown here is derived from an EMBL/GenBank/DDBJ whole genome shotgun (WGS) entry which is preliminary data.</text>
</comment>
<sequence length="90" mass="10379">MNSWIRKDKSTNKHIPKMLDKKNKIKKVTLLLIFHKTLLVAKIILELKMVNTRKRGGTQTMMKMKMNESDEATTNKDTTACNLYAETKPG</sequence>
<protein>
    <submittedName>
        <fullName evidence="1">Uncharacterized protein</fullName>
    </submittedName>
</protein>
<evidence type="ECO:0000313" key="2">
    <source>
        <dbReference type="Proteomes" id="UP000762676"/>
    </source>
</evidence>
<gene>
    <name evidence="1" type="ORF">ElyMa_000732000</name>
</gene>
<proteinExistence type="predicted"/>
<dbReference type="AlphaFoldDB" id="A0AAV4GQK5"/>
<evidence type="ECO:0000313" key="1">
    <source>
        <dbReference type="EMBL" id="GFR86856.1"/>
    </source>
</evidence>